<proteinExistence type="inferred from homology"/>
<accession>A0AAD2GDS2</accession>
<keyword evidence="9" id="KW-1185">Reference proteome</keyword>
<dbReference type="GO" id="GO:0043565">
    <property type="term" value="F:sequence-specific DNA binding"/>
    <property type="evidence" value="ECO:0007669"/>
    <property type="project" value="InterPro"/>
</dbReference>
<dbReference type="InterPro" id="IPR036388">
    <property type="entry name" value="WH-like_DNA-bd_sf"/>
</dbReference>
<organism evidence="8 9">
    <name type="scientific">Cylindrotheca closterium</name>
    <dbReference type="NCBI Taxonomy" id="2856"/>
    <lineage>
        <taxon>Eukaryota</taxon>
        <taxon>Sar</taxon>
        <taxon>Stramenopiles</taxon>
        <taxon>Ochrophyta</taxon>
        <taxon>Bacillariophyta</taxon>
        <taxon>Bacillariophyceae</taxon>
        <taxon>Bacillariophycidae</taxon>
        <taxon>Bacillariales</taxon>
        <taxon>Bacillariaceae</taxon>
        <taxon>Cylindrotheca</taxon>
    </lineage>
</organism>
<dbReference type="FunFam" id="1.10.10.10:FF:000479">
    <property type="entry name" value="Predicted protein"/>
    <property type="match status" value="1"/>
</dbReference>
<dbReference type="EMBL" id="CAKOGP040002524">
    <property type="protein sequence ID" value="CAJ1970471.1"/>
    <property type="molecule type" value="Genomic_DNA"/>
</dbReference>
<evidence type="ECO:0000256" key="1">
    <source>
        <dbReference type="ARBA" id="ARBA00004123"/>
    </source>
</evidence>
<evidence type="ECO:0000256" key="4">
    <source>
        <dbReference type="RuleBase" id="RU004020"/>
    </source>
</evidence>
<evidence type="ECO:0000313" key="9">
    <source>
        <dbReference type="Proteomes" id="UP001295423"/>
    </source>
</evidence>
<dbReference type="AlphaFoldDB" id="A0AAD2GDS2"/>
<feature type="compositionally biased region" description="Basic and acidic residues" evidence="6">
    <location>
        <begin position="129"/>
        <end position="139"/>
    </location>
</feature>
<dbReference type="Pfam" id="PF00447">
    <property type="entry name" value="HSF_DNA-bind"/>
    <property type="match status" value="1"/>
</dbReference>
<dbReference type="InterPro" id="IPR036390">
    <property type="entry name" value="WH_DNA-bd_sf"/>
</dbReference>
<feature type="region of interest" description="Disordered" evidence="6">
    <location>
        <begin position="1"/>
        <end position="25"/>
    </location>
</feature>
<evidence type="ECO:0000256" key="5">
    <source>
        <dbReference type="SAM" id="Coils"/>
    </source>
</evidence>
<dbReference type="PRINTS" id="PR00056">
    <property type="entry name" value="HSFDOMAIN"/>
</dbReference>
<feature type="region of interest" description="Disordered" evidence="6">
    <location>
        <begin position="244"/>
        <end position="269"/>
    </location>
</feature>
<dbReference type="Gene3D" id="1.10.10.10">
    <property type="entry name" value="Winged helix-like DNA-binding domain superfamily/Winged helix DNA-binding domain"/>
    <property type="match status" value="1"/>
</dbReference>
<dbReference type="Proteomes" id="UP001295423">
    <property type="component" value="Unassembled WGS sequence"/>
</dbReference>
<reference evidence="8" key="1">
    <citation type="submission" date="2023-08" db="EMBL/GenBank/DDBJ databases">
        <authorList>
            <person name="Audoor S."/>
            <person name="Bilcke G."/>
        </authorList>
    </citation>
    <scope>NUCLEOTIDE SEQUENCE</scope>
</reference>
<sequence>MESQTEIRSTDSSGNRSPVPAFLSDKAESSSSTTINFPIKLHQILSTPEFNDIICWLPHGRAWRVQQQDRLESEVLPKFFQHNKYSSFYRQVYGWGFRRIHSGPDFNGFYHELFLRDCPDLSLKMKRPSKTERAERKQASSESPPNFYLMPPVSKSETDSLEDSSSPPAVPMGDEYWDNLANHLSSMPSLEEKGEYLQRELNRLDAERSQVLRRLEVSRNDQPTEPQLNTPWIHQVDTTILPFGTSGHQLPLQRGDSRSQQQLHAPTDPWIQQAAQAIYLERQMQFRQKEDSGEG</sequence>
<dbReference type="SMART" id="SM00415">
    <property type="entry name" value="HSF"/>
    <property type="match status" value="1"/>
</dbReference>
<protein>
    <recommendedName>
        <fullName evidence="7">HSF-type DNA-binding domain-containing protein</fullName>
    </recommendedName>
</protein>
<dbReference type="InterPro" id="IPR000232">
    <property type="entry name" value="HSF_DNA-bd"/>
</dbReference>
<name>A0AAD2GDS2_9STRA</name>
<gene>
    <name evidence="8" type="ORF">CYCCA115_LOCUS24487</name>
</gene>
<keyword evidence="3" id="KW-0539">Nucleus</keyword>
<keyword evidence="5" id="KW-0175">Coiled coil</keyword>
<comment type="subcellular location">
    <subcellularLocation>
        <location evidence="1">Nucleus</location>
    </subcellularLocation>
</comment>
<evidence type="ECO:0000256" key="6">
    <source>
        <dbReference type="SAM" id="MobiDB-lite"/>
    </source>
</evidence>
<feature type="domain" description="HSF-type DNA-binding" evidence="7">
    <location>
        <begin position="33"/>
        <end position="128"/>
    </location>
</feature>
<dbReference type="GO" id="GO:0003700">
    <property type="term" value="F:DNA-binding transcription factor activity"/>
    <property type="evidence" value="ECO:0007669"/>
    <property type="project" value="InterPro"/>
</dbReference>
<keyword evidence="2" id="KW-0238">DNA-binding</keyword>
<evidence type="ECO:0000256" key="3">
    <source>
        <dbReference type="ARBA" id="ARBA00023242"/>
    </source>
</evidence>
<dbReference type="SUPFAM" id="SSF46785">
    <property type="entry name" value="Winged helix' DNA-binding domain"/>
    <property type="match status" value="1"/>
</dbReference>
<dbReference type="PANTHER" id="PTHR10015">
    <property type="entry name" value="HEAT SHOCK TRANSCRIPTION FACTOR"/>
    <property type="match status" value="1"/>
</dbReference>
<feature type="compositionally biased region" description="Polar residues" evidence="6">
    <location>
        <begin position="1"/>
        <end position="16"/>
    </location>
</feature>
<comment type="caution">
    <text evidence="8">The sequence shown here is derived from an EMBL/GenBank/DDBJ whole genome shotgun (WGS) entry which is preliminary data.</text>
</comment>
<evidence type="ECO:0000259" key="7">
    <source>
        <dbReference type="SMART" id="SM00415"/>
    </source>
</evidence>
<dbReference type="PANTHER" id="PTHR10015:SF206">
    <property type="entry name" value="HSF-TYPE DNA-BINDING DOMAIN-CONTAINING PROTEIN"/>
    <property type="match status" value="1"/>
</dbReference>
<comment type="similarity">
    <text evidence="4">Belongs to the HSF family.</text>
</comment>
<evidence type="ECO:0000313" key="8">
    <source>
        <dbReference type="EMBL" id="CAJ1970471.1"/>
    </source>
</evidence>
<feature type="coiled-coil region" evidence="5">
    <location>
        <begin position="187"/>
        <end position="221"/>
    </location>
</feature>
<dbReference type="GO" id="GO:0005634">
    <property type="term" value="C:nucleus"/>
    <property type="evidence" value="ECO:0007669"/>
    <property type="project" value="UniProtKB-SubCell"/>
</dbReference>
<evidence type="ECO:0000256" key="2">
    <source>
        <dbReference type="ARBA" id="ARBA00023125"/>
    </source>
</evidence>
<feature type="region of interest" description="Disordered" evidence="6">
    <location>
        <begin position="126"/>
        <end position="174"/>
    </location>
</feature>